<dbReference type="Pfam" id="PF12804">
    <property type="entry name" value="NTP_transf_3"/>
    <property type="match status" value="1"/>
</dbReference>
<name>A0ABW5EAV1_9GAMM</name>
<dbReference type="InterPro" id="IPR025877">
    <property type="entry name" value="MobA-like_NTP_Trfase"/>
</dbReference>
<dbReference type="EMBL" id="JBHUJD010000010">
    <property type="protein sequence ID" value="MFD2310711.1"/>
    <property type="molecule type" value="Genomic_DNA"/>
</dbReference>
<dbReference type="SUPFAM" id="SSF53448">
    <property type="entry name" value="Nucleotide-diphospho-sugar transferases"/>
    <property type="match status" value="1"/>
</dbReference>
<feature type="domain" description="MobA-like NTP transferase" evidence="3">
    <location>
        <begin position="6"/>
        <end position="126"/>
    </location>
</feature>
<reference evidence="5" key="1">
    <citation type="journal article" date="2019" name="Int. J. Syst. Evol. Microbiol.">
        <title>The Global Catalogue of Microorganisms (GCM) 10K type strain sequencing project: providing services to taxonomists for standard genome sequencing and annotation.</title>
        <authorList>
            <consortium name="The Broad Institute Genomics Platform"/>
            <consortium name="The Broad Institute Genome Sequencing Center for Infectious Disease"/>
            <person name="Wu L."/>
            <person name="Ma J."/>
        </authorList>
    </citation>
    <scope>NUCLEOTIDE SEQUENCE [LARGE SCALE GENOMIC DNA]</scope>
    <source>
        <strain evidence="5">KCTC 12848</strain>
    </source>
</reference>
<evidence type="ECO:0000256" key="2">
    <source>
        <dbReference type="ARBA" id="ARBA00022842"/>
    </source>
</evidence>
<evidence type="ECO:0000259" key="3">
    <source>
        <dbReference type="Pfam" id="PF12804"/>
    </source>
</evidence>
<evidence type="ECO:0000313" key="4">
    <source>
        <dbReference type="EMBL" id="MFD2310711.1"/>
    </source>
</evidence>
<dbReference type="Gene3D" id="3.90.550.10">
    <property type="entry name" value="Spore Coat Polysaccharide Biosynthesis Protein SpsA, Chain A"/>
    <property type="match status" value="1"/>
</dbReference>
<keyword evidence="1" id="KW-0808">Transferase</keyword>
<dbReference type="Proteomes" id="UP001597425">
    <property type="component" value="Unassembled WGS sequence"/>
</dbReference>
<keyword evidence="2" id="KW-0460">Magnesium</keyword>
<sequence length="191" mass="20998">MRICPLVLAGGRSRRMGRDKAQMQLADGQTLLVHAETLLRRMRAPAGAALLPPLISGDRPGGIADPVPDCGPLGGLHAAAEHLRRERIHCDVLLAIPVDMPLLRRAQLQTLCSEGLANRAGALCFERCYLPLWLRLDEPSRDYLRGAVAEREKPSVRALIEAVSGRQLPKPPGDWHKNVNTMREFADLTLP</sequence>
<proteinExistence type="predicted"/>
<dbReference type="GO" id="GO:0016779">
    <property type="term" value="F:nucleotidyltransferase activity"/>
    <property type="evidence" value="ECO:0007669"/>
    <property type="project" value="UniProtKB-KW"/>
</dbReference>
<evidence type="ECO:0000313" key="5">
    <source>
        <dbReference type="Proteomes" id="UP001597425"/>
    </source>
</evidence>
<keyword evidence="5" id="KW-1185">Reference proteome</keyword>
<accession>A0ABW5EAV1</accession>
<dbReference type="PANTHER" id="PTHR19136:SF81">
    <property type="entry name" value="MOLYBDENUM COFACTOR GUANYLYLTRANSFERASE"/>
    <property type="match status" value="1"/>
</dbReference>
<keyword evidence="4" id="KW-0548">Nucleotidyltransferase</keyword>
<protein>
    <submittedName>
        <fullName evidence="4">Molybdenum cofactor guanylyltransferase</fullName>
    </submittedName>
</protein>
<dbReference type="RefSeq" id="WP_265720791.1">
    <property type="nucleotide sequence ID" value="NZ_JAPIVK010000005.1"/>
</dbReference>
<comment type="caution">
    <text evidence="4">The sequence shown here is derived from an EMBL/GenBank/DDBJ whole genome shotgun (WGS) entry which is preliminary data.</text>
</comment>
<dbReference type="InterPro" id="IPR029044">
    <property type="entry name" value="Nucleotide-diphossugar_trans"/>
</dbReference>
<organism evidence="4 5">
    <name type="scientific">Microbulbifer halophilus</name>
    <dbReference type="NCBI Taxonomy" id="453963"/>
    <lineage>
        <taxon>Bacteria</taxon>
        <taxon>Pseudomonadati</taxon>
        <taxon>Pseudomonadota</taxon>
        <taxon>Gammaproteobacteria</taxon>
        <taxon>Cellvibrionales</taxon>
        <taxon>Microbulbiferaceae</taxon>
        <taxon>Microbulbifer</taxon>
    </lineage>
</organism>
<gene>
    <name evidence="4" type="ORF">ACFSKX_09820</name>
</gene>
<dbReference type="PANTHER" id="PTHR19136">
    <property type="entry name" value="MOLYBDENUM COFACTOR GUANYLYLTRANSFERASE"/>
    <property type="match status" value="1"/>
</dbReference>
<evidence type="ECO:0000256" key="1">
    <source>
        <dbReference type="ARBA" id="ARBA00022679"/>
    </source>
</evidence>